<protein>
    <recommendedName>
        <fullName evidence="1">SprT-like domain-containing protein</fullName>
    </recommendedName>
</protein>
<dbReference type="Pfam" id="PF10263">
    <property type="entry name" value="SprT-like"/>
    <property type="match status" value="1"/>
</dbReference>
<sequence length="149" mass="17721">MTDFELKNLTKDIARSAFGEDFPYEVFFNRRLKTTGGRYHLNDHHIDINPLMLEEFDQTVLIGVIKHELTHYFVHKMGERPDHRNPHFKKLLNQVGGLRYAPLTSKTKRSKKQYLYQCQNCGQKYARFRRVNVQKFVCSRCRGRLKLMG</sequence>
<dbReference type="InterPro" id="IPR035240">
    <property type="entry name" value="SprT_Zn_ribbon"/>
</dbReference>
<evidence type="ECO:0000313" key="3">
    <source>
        <dbReference type="Proteomes" id="UP000051859"/>
    </source>
</evidence>
<dbReference type="RefSeq" id="WP_057803857.1">
    <property type="nucleotide sequence ID" value="NZ_JQBX01000017.1"/>
</dbReference>
<keyword evidence="3" id="KW-1185">Reference proteome</keyword>
<dbReference type="AlphaFoldDB" id="A0A0R2L3C4"/>
<name>A0A0R2L3C4_9LACO</name>
<dbReference type="EMBL" id="JQBX01000017">
    <property type="protein sequence ID" value="KRN93325.1"/>
    <property type="molecule type" value="Genomic_DNA"/>
</dbReference>
<gene>
    <name evidence="2" type="ORF">IV81_GL000606</name>
</gene>
<comment type="caution">
    <text evidence="2">The sequence shown here is derived from an EMBL/GenBank/DDBJ whole genome shotgun (WGS) entry which is preliminary data.</text>
</comment>
<evidence type="ECO:0000313" key="2">
    <source>
        <dbReference type="EMBL" id="KRN93325.1"/>
    </source>
</evidence>
<dbReference type="PATRIC" id="fig|331679.3.peg.613"/>
<dbReference type="Pfam" id="PF17283">
    <property type="entry name" value="Zn_ribbon_SprT"/>
    <property type="match status" value="1"/>
</dbReference>
<dbReference type="STRING" id="331679.IV81_GL000606"/>
<organism evidence="2 3">
    <name type="scientific">Pediococcus stilesii</name>
    <dbReference type="NCBI Taxonomy" id="331679"/>
    <lineage>
        <taxon>Bacteria</taxon>
        <taxon>Bacillati</taxon>
        <taxon>Bacillota</taxon>
        <taxon>Bacilli</taxon>
        <taxon>Lactobacillales</taxon>
        <taxon>Lactobacillaceae</taxon>
        <taxon>Pediococcus</taxon>
    </lineage>
</organism>
<dbReference type="GO" id="GO:0006950">
    <property type="term" value="P:response to stress"/>
    <property type="evidence" value="ECO:0007669"/>
    <property type="project" value="UniProtKB-ARBA"/>
</dbReference>
<reference evidence="2 3" key="1">
    <citation type="journal article" date="2015" name="Genome Announc.">
        <title>Expanding the biotechnology potential of lactobacilli through comparative genomics of 213 strains and associated genera.</title>
        <authorList>
            <person name="Sun Z."/>
            <person name="Harris H.M."/>
            <person name="McCann A."/>
            <person name="Guo C."/>
            <person name="Argimon S."/>
            <person name="Zhang W."/>
            <person name="Yang X."/>
            <person name="Jeffery I.B."/>
            <person name="Cooney J.C."/>
            <person name="Kagawa T.F."/>
            <person name="Liu W."/>
            <person name="Song Y."/>
            <person name="Salvetti E."/>
            <person name="Wrobel A."/>
            <person name="Rasinkangas P."/>
            <person name="Parkhill J."/>
            <person name="Rea M.C."/>
            <person name="O'Sullivan O."/>
            <person name="Ritari J."/>
            <person name="Douillard F.P."/>
            <person name="Paul Ross R."/>
            <person name="Yang R."/>
            <person name="Briner A.E."/>
            <person name="Felis G.E."/>
            <person name="de Vos W.M."/>
            <person name="Barrangou R."/>
            <person name="Klaenhammer T.R."/>
            <person name="Caufield P.W."/>
            <person name="Cui Y."/>
            <person name="Zhang H."/>
            <person name="O'Toole P.W."/>
        </authorList>
    </citation>
    <scope>NUCLEOTIDE SEQUENCE [LARGE SCALE GENOMIC DNA]</scope>
    <source>
        <strain evidence="2 3">DSM 18001</strain>
    </source>
</reference>
<dbReference type="Proteomes" id="UP000051859">
    <property type="component" value="Unassembled WGS sequence"/>
</dbReference>
<dbReference type="SMART" id="SM00731">
    <property type="entry name" value="SprT"/>
    <property type="match status" value="1"/>
</dbReference>
<accession>A0A0R2L3C4</accession>
<proteinExistence type="predicted"/>
<dbReference type="NCBIfam" id="NF003339">
    <property type="entry name" value="PRK04351.1"/>
    <property type="match status" value="1"/>
</dbReference>
<feature type="domain" description="SprT-like" evidence="1">
    <location>
        <begin position="4"/>
        <end position="148"/>
    </location>
</feature>
<evidence type="ECO:0000259" key="1">
    <source>
        <dbReference type="SMART" id="SM00731"/>
    </source>
</evidence>
<dbReference type="InterPro" id="IPR006640">
    <property type="entry name" value="SprT-like_domain"/>
</dbReference>